<dbReference type="Proteomes" id="UP000251993">
    <property type="component" value="Chromosome"/>
</dbReference>
<evidence type="ECO:0000256" key="1">
    <source>
        <dbReference type="SAM" id="SignalP"/>
    </source>
</evidence>
<organism evidence="2 3">
    <name type="scientific">Runella rosea</name>
    <dbReference type="NCBI Taxonomy" id="2259595"/>
    <lineage>
        <taxon>Bacteria</taxon>
        <taxon>Pseudomonadati</taxon>
        <taxon>Bacteroidota</taxon>
        <taxon>Cytophagia</taxon>
        <taxon>Cytophagales</taxon>
        <taxon>Spirosomataceae</taxon>
        <taxon>Runella</taxon>
    </lineage>
</organism>
<dbReference type="RefSeq" id="WP_114067230.1">
    <property type="nucleotide sequence ID" value="NZ_CP030850.1"/>
</dbReference>
<protein>
    <recommendedName>
        <fullName evidence="4">YD repeat-containing protein</fullName>
    </recommendedName>
</protein>
<gene>
    <name evidence="2" type="ORF">DR864_12130</name>
</gene>
<dbReference type="EMBL" id="CP030850">
    <property type="protein sequence ID" value="AXE18447.1"/>
    <property type="molecule type" value="Genomic_DNA"/>
</dbReference>
<dbReference type="KEGG" id="run:DR864_12130"/>
<proteinExistence type="predicted"/>
<name>A0A344TIH6_9BACT</name>
<evidence type="ECO:0000313" key="3">
    <source>
        <dbReference type="Proteomes" id="UP000251993"/>
    </source>
</evidence>
<sequence>MKTHLLKMTTWVVAVALMMTACKNNDDLPKPPNETETNALKLRKASATEIDYQLFDYDSSGRITRYVSQWQYVQSDPTQIKRIENNFEYNTAGQLTTVRSQGGDHRYFYTNGKLERVESRASNRLISTTYFLFDAKGRVSEREEVVPDDRQMSDAPAKTKWKYTYDAKGNCVHVDYFLFMEGKYSLYETLDYSEFDSAANPFDQLSFFPYVPWVKFQLNNPGKQIRTAASTGLKQSTTFRYQYDAKGIPTQRTINQGGAEWTLKLEY</sequence>
<feature type="signal peptide" evidence="1">
    <location>
        <begin position="1"/>
        <end position="23"/>
    </location>
</feature>
<dbReference type="OrthoDB" id="939235at2"/>
<dbReference type="AlphaFoldDB" id="A0A344TIH6"/>
<keyword evidence="3" id="KW-1185">Reference proteome</keyword>
<feature type="chain" id="PRO_5016921887" description="YD repeat-containing protein" evidence="1">
    <location>
        <begin position="24"/>
        <end position="267"/>
    </location>
</feature>
<dbReference type="Gene3D" id="2.180.10.10">
    <property type="entry name" value="RHS repeat-associated core"/>
    <property type="match status" value="1"/>
</dbReference>
<reference evidence="2 3" key="1">
    <citation type="submission" date="2018-07" db="EMBL/GenBank/DDBJ databases">
        <title>Genome sequencing of Runella.</title>
        <authorList>
            <person name="Baek M.-G."/>
            <person name="Yi H."/>
        </authorList>
    </citation>
    <scope>NUCLEOTIDE SEQUENCE [LARGE SCALE GENOMIC DNA]</scope>
    <source>
        <strain evidence="2 3">HYN0085</strain>
    </source>
</reference>
<evidence type="ECO:0008006" key="4">
    <source>
        <dbReference type="Google" id="ProtNLM"/>
    </source>
</evidence>
<keyword evidence="1" id="KW-0732">Signal</keyword>
<dbReference type="PROSITE" id="PS51257">
    <property type="entry name" value="PROKAR_LIPOPROTEIN"/>
    <property type="match status" value="1"/>
</dbReference>
<accession>A0A344TIH6</accession>
<evidence type="ECO:0000313" key="2">
    <source>
        <dbReference type="EMBL" id="AXE18447.1"/>
    </source>
</evidence>